<comment type="caution">
    <text evidence="1">The sequence shown here is derived from an EMBL/GenBank/DDBJ whole genome shotgun (WGS) entry which is preliminary data.</text>
</comment>
<sequence length="41" mass="4919">MFASNNLYQQRCFVKQSLVLLSVILRRSVMRFTALKFQYCD</sequence>
<dbReference type="EMBL" id="BAER01000023">
    <property type="protein sequence ID" value="GAC31751.1"/>
    <property type="molecule type" value="Genomic_DNA"/>
</dbReference>
<name>K6Z6C6_9ALTE</name>
<evidence type="ECO:0000313" key="1">
    <source>
        <dbReference type="EMBL" id="GAC31751.1"/>
    </source>
</evidence>
<protein>
    <submittedName>
        <fullName evidence="1">Uncharacterized protein</fullName>
    </submittedName>
</protein>
<dbReference type="AlphaFoldDB" id="K6Z6C6"/>
<reference evidence="2" key="1">
    <citation type="journal article" date="2014" name="Environ. Microbiol.">
        <title>Comparative genomics of the marine bacterial genus Glaciecola reveals the high degree of genomic diversity and genomic characteristic for cold adaptation.</title>
        <authorList>
            <person name="Qin Q.L."/>
            <person name="Xie B.B."/>
            <person name="Yu Y."/>
            <person name="Shu Y.L."/>
            <person name="Rong J.C."/>
            <person name="Zhang Y.J."/>
            <person name="Zhao D.L."/>
            <person name="Chen X.L."/>
            <person name="Zhang X.Y."/>
            <person name="Chen B."/>
            <person name="Zhou B.C."/>
            <person name="Zhang Y.Z."/>
        </authorList>
    </citation>
    <scope>NUCLEOTIDE SEQUENCE [LARGE SCALE GENOMIC DNA]</scope>
    <source>
        <strain evidence="2">LMG 21857</strain>
    </source>
</reference>
<accession>K6Z6C6</accession>
<gene>
    <name evidence="1" type="ORF">GPLA_0835</name>
</gene>
<dbReference type="Proteomes" id="UP000006322">
    <property type="component" value="Unassembled WGS sequence"/>
</dbReference>
<organism evidence="1 2">
    <name type="scientific">Paraglaciecola polaris LMG 21857</name>
    <dbReference type="NCBI Taxonomy" id="1129793"/>
    <lineage>
        <taxon>Bacteria</taxon>
        <taxon>Pseudomonadati</taxon>
        <taxon>Pseudomonadota</taxon>
        <taxon>Gammaproteobacteria</taxon>
        <taxon>Alteromonadales</taxon>
        <taxon>Alteromonadaceae</taxon>
        <taxon>Paraglaciecola</taxon>
    </lineage>
</organism>
<dbReference type="STRING" id="1129793.GPLA_0835"/>
<keyword evidence="2" id="KW-1185">Reference proteome</keyword>
<evidence type="ECO:0000313" key="2">
    <source>
        <dbReference type="Proteomes" id="UP000006322"/>
    </source>
</evidence>
<proteinExistence type="predicted"/>